<accession>A0A380QBG1</accession>
<feature type="transmembrane region" description="Helical" evidence="1">
    <location>
        <begin position="119"/>
        <end position="137"/>
    </location>
</feature>
<feature type="transmembrane region" description="Helical" evidence="1">
    <location>
        <begin position="12"/>
        <end position="32"/>
    </location>
</feature>
<keyword evidence="1" id="KW-0812">Transmembrane</keyword>
<sequence length="149" mass="17199">MFLSREHIFFKWAMSAVIGISPIIYFLLSISFNGPAYQGDEIGYLAKAIFFSGNIIDGSSSYHSGYALILSPLFRLPLDITEIWRGVVLINCFMWAISLLILSKLLPKIITECSLRDRFFLFYLYLYILLGSLFRVIHSLQQQLVFFSY</sequence>
<reference evidence="2 3" key="1">
    <citation type="submission" date="2018-06" db="EMBL/GenBank/DDBJ databases">
        <authorList>
            <consortium name="Pathogen Informatics"/>
            <person name="Doyle S."/>
        </authorList>
    </citation>
    <scope>NUCLEOTIDE SEQUENCE [LARGE SCALE GENOMIC DNA]</scope>
    <source>
        <strain evidence="2 3">NCTC8580</strain>
    </source>
</reference>
<dbReference type="RefSeq" id="WP_147280431.1">
    <property type="nucleotide sequence ID" value="NZ_UHJC01000001.1"/>
</dbReference>
<protein>
    <submittedName>
        <fullName evidence="2">Uncharacterized protein</fullName>
    </submittedName>
</protein>
<dbReference type="EMBL" id="UHJC01000001">
    <property type="protein sequence ID" value="SUP84653.1"/>
    <property type="molecule type" value="Genomic_DNA"/>
</dbReference>
<dbReference type="AlphaFoldDB" id="A0A380QBG1"/>
<evidence type="ECO:0000313" key="2">
    <source>
        <dbReference type="EMBL" id="SUP84653.1"/>
    </source>
</evidence>
<evidence type="ECO:0000256" key="1">
    <source>
        <dbReference type="SAM" id="Phobius"/>
    </source>
</evidence>
<gene>
    <name evidence="2" type="ORF">NCTC8580_03162</name>
</gene>
<name>A0A380QBG1_YERPU</name>
<dbReference type="Proteomes" id="UP000255087">
    <property type="component" value="Unassembled WGS sequence"/>
</dbReference>
<evidence type="ECO:0000313" key="3">
    <source>
        <dbReference type="Proteomes" id="UP000255087"/>
    </source>
</evidence>
<keyword evidence="1" id="KW-0472">Membrane</keyword>
<organism evidence="2 3">
    <name type="scientific">Yersinia pseudotuberculosis</name>
    <dbReference type="NCBI Taxonomy" id="633"/>
    <lineage>
        <taxon>Bacteria</taxon>
        <taxon>Pseudomonadati</taxon>
        <taxon>Pseudomonadota</taxon>
        <taxon>Gammaproteobacteria</taxon>
        <taxon>Enterobacterales</taxon>
        <taxon>Yersiniaceae</taxon>
        <taxon>Yersinia</taxon>
    </lineage>
</organism>
<feature type="transmembrane region" description="Helical" evidence="1">
    <location>
        <begin position="83"/>
        <end position="107"/>
    </location>
</feature>
<keyword evidence="1" id="KW-1133">Transmembrane helix</keyword>
<proteinExistence type="predicted"/>